<dbReference type="InterPro" id="IPR036380">
    <property type="entry name" value="Isochorismatase-like_sf"/>
</dbReference>
<evidence type="ECO:0000313" key="3">
    <source>
        <dbReference type="EMBL" id="AXK84018.1"/>
    </source>
</evidence>
<evidence type="ECO:0000256" key="1">
    <source>
        <dbReference type="ARBA" id="ARBA00022801"/>
    </source>
</evidence>
<dbReference type="PANTHER" id="PTHR43540">
    <property type="entry name" value="PEROXYUREIDOACRYLATE/UREIDOACRYLATE AMIDOHYDROLASE-RELATED"/>
    <property type="match status" value="1"/>
</dbReference>
<dbReference type="Gene3D" id="3.40.50.850">
    <property type="entry name" value="Isochorismatase-like"/>
    <property type="match status" value="1"/>
</dbReference>
<dbReference type="InterPro" id="IPR000868">
    <property type="entry name" value="Isochorismatase-like_dom"/>
</dbReference>
<dbReference type="GO" id="GO:0016787">
    <property type="term" value="F:hydrolase activity"/>
    <property type="evidence" value="ECO:0007669"/>
    <property type="project" value="UniProtKB-KW"/>
</dbReference>
<sequence length="253" mass="26804">MVVFTPAAPVGELFGGFFDRLSADLDVHAAFPRVFSLSRPCARARSRQFWRAAGVSSSGGTAFVRLGYHRCDEPPHGSGRSFMKCKLLAVAAGVLLGTAAHANIVDQWSSIPAPAPPALKPVTVDPKTTALLMLDFMPANCGKNERCLATLPAMKKLLERARAAKMPVVYTVIANTTAADVLKDVAPLPGEPSVLSGPDKFVRTDLEKILKDKGVNTVITVGTASNGAVLFTADAQRYDQVLIFLSLPATGEG</sequence>
<dbReference type="Pfam" id="PF00857">
    <property type="entry name" value="Isochorismatase"/>
    <property type="match status" value="1"/>
</dbReference>
<keyword evidence="1" id="KW-0378">Hydrolase</keyword>
<dbReference type="OrthoDB" id="8348970at2"/>
<dbReference type="KEGG" id="ptaw:DW352_12980"/>
<dbReference type="AlphaFoldDB" id="A0A346A4C1"/>
<evidence type="ECO:0000313" key="4">
    <source>
        <dbReference type="Proteomes" id="UP000254889"/>
    </source>
</evidence>
<proteinExistence type="predicted"/>
<evidence type="ECO:0000259" key="2">
    <source>
        <dbReference type="Pfam" id="PF00857"/>
    </source>
</evidence>
<dbReference type="SUPFAM" id="SSF52499">
    <property type="entry name" value="Isochorismatase-like hydrolases"/>
    <property type="match status" value="1"/>
</dbReference>
<keyword evidence="4" id="KW-1185">Reference proteome</keyword>
<dbReference type="PANTHER" id="PTHR43540:SF6">
    <property type="entry name" value="ISOCHORISMATASE-LIKE DOMAIN-CONTAINING PROTEIN"/>
    <property type="match status" value="1"/>
</dbReference>
<dbReference type="Proteomes" id="UP000254889">
    <property type="component" value="Chromosome"/>
</dbReference>
<accession>A0A346A4C1</accession>
<feature type="domain" description="Isochorismatase-like" evidence="2">
    <location>
        <begin position="129"/>
        <end position="233"/>
    </location>
</feature>
<dbReference type="InterPro" id="IPR050272">
    <property type="entry name" value="Isochorismatase-like_hydrls"/>
</dbReference>
<protein>
    <submittedName>
        <fullName evidence="3">Isochorismatase family protein</fullName>
    </submittedName>
</protein>
<name>A0A346A4C1_9HYPH</name>
<reference evidence="3 4" key="1">
    <citation type="submission" date="2018-07" db="EMBL/GenBank/DDBJ databases">
        <authorList>
            <person name="Quirk P.G."/>
            <person name="Krulwich T.A."/>
        </authorList>
    </citation>
    <scope>NUCLEOTIDE SEQUENCE [LARGE SCALE GENOMIC DNA]</scope>
    <source>
        <strain evidence="3 4">CC-BB4</strain>
    </source>
</reference>
<organism evidence="3 4">
    <name type="scientific">Pseudolabrys taiwanensis</name>
    <dbReference type="NCBI Taxonomy" id="331696"/>
    <lineage>
        <taxon>Bacteria</taxon>
        <taxon>Pseudomonadati</taxon>
        <taxon>Pseudomonadota</taxon>
        <taxon>Alphaproteobacteria</taxon>
        <taxon>Hyphomicrobiales</taxon>
        <taxon>Xanthobacteraceae</taxon>
        <taxon>Pseudolabrys</taxon>
    </lineage>
</organism>
<dbReference type="EMBL" id="CP031417">
    <property type="protein sequence ID" value="AXK84018.1"/>
    <property type="molecule type" value="Genomic_DNA"/>
</dbReference>
<gene>
    <name evidence="3" type="ORF">DW352_12980</name>
</gene>